<evidence type="ECO:0000256" key="1">
    <source>
        <dbReference type="ARBA" id="ARBA00004323"/>
    </source>
</evidence>
<dbReference type="InterPro" id="IPR025846">
    <property type="entry name" value="TBL_N"/>
</dbReference>
<feature type="compositionally biased region" description="Polar residues" evidence="8">
    <location>
        <begin position="288"/>
        <end position="300"/>
    </location>
</feature>
<evidence type="ECO:0000313" key="13">
    <source>
        <dbReference type="Proteomes" id="UP001179952"/>
    </source>
</evidence>
<feature type="signal peptide" evidence="9">
    <location>
        <begin position="1"/>
        <end position="29"/>
    </location>
</feature>
<evidence type="ECO:0000256" key="7">
    <source>
        <dbReference type="ARBA" id="ARBA00023136"/>
    </source>
</evidence>
<evidence type="ECO:0000256" key="6">
    <source>
        <dbReference type="ARBA" id="ARBA00023034"/>
    </source>
</evidence>
<reference evidence="12" key="1">
    <citation type="journal article" date="2023" name="Nat. Commun.">
        <title>Diploid and tetraploid genomes of Acorus and the evolution of monocots.</title>
        <authorList>
            <person name="Ma L."/>
            <person name="Liu K.W."/>
            <person name="Li Z."/>
            <person name="Hsiao Y.Y."/>
            <person name="Qi Y."/>
            <person name="Fu T."/>
            <person name="Tang G.D."/>
            <person name="Zhang D."/>
            <person name="Sun W.H."/>
            <person name="Liu D.K."/>
            <person name="Li Y."/>
            <person name="Chen G.Z."/>
            <person name="Liu X.D."/>
            <person name="Liao X.Y."/>
            <person name="Jiang Y.T."/>
            <person name="Yu X."/>
            <person name="Hao Y."/>
            <person name="Huang J."/>
            <person name="Zhao X.W."/>
            <person name="Ke S."/>
            <person name="Chen Y.Y."/>
            <person name="Wu W.L."/>
            <person name="Hsu J.L."/>
            <person name="Lin Y.F."/>
            <person name="Huang M.D."/>
            <person name="Li C.Y."/>
            <person name="Huang L."/>
            <person name="Wang Z.W."/>
            <person name="Zhao X."/>
            <person name="Zhong W.Y."/>
            <person name="Peng D.H."/>
            <person name="Ahmad S."/>
            <person name="Lan S."/>
            <person name="Zhang J.S."/>
            <person name="Tsai W.C."/>
            <person name="Van de Peer Y."/>
            <person name="Liu Z.J."/>
        </authorList>
    </citation>
    <scope>NUCLEOTIDE SEQUENCE</scope>
    <source>
        <strain evidence="12">SCP</strain>
    </source>
</reference>
<keyword evidence="7" id="KW-0472">Membrane</keyword>
<keyword evidence="6" id="KW-0333">Golgi apparatus</keyword>
<dbReference type="AlphaFoldDB" id="A0AAV9AXA0"/>
<reference evidence="12" key="2">
    <citation type="submission" date="2023-06" db="EMBL/GenBank/DDBJ databases">
        <authorList>
            <person name="Ma L."/>
            <person name="Liu K.-W."/>
            <person name="Li Z."/>
            <person name="Hsiao Y.-Y."/>
            <person name="Qi Y."/>
            <person name="Fu T."/>
            <person name="Tang G."/>
            <person name="Zhang D."/>
            <person name="Sun W.-H."/>
            <person name="Liu D.-K."/>
            <person name="Li Y."/>
            <person name="Chen G.-Z."/>
            <person name="Liu X.-D."/>
            <person name="Liao X.-Y."/>
            <person name="Jiang Y.-T."/>
            <person name="Yu X."/>
            <person name="Hao Y."/>
            <person name="Huang J."/>
            <person name="Zhao X.-W."/>
            <person name="Ke S."/>
            <person name="Chen Y.-Y."/>
            <person name="Wu W.-L."/>
            <person name="Hsu J.-L."/>
            <person name="Lin Y.-F."/>
            <person name="Huang M.-D."/>
            <person name="Li C.-Y."/>
            <person name="Huang L."/>
            <person name="Wang Z.-W."/>
            <person name="Zhao X."/>
            <person name="Zhong W.-Y."/>
            <person name="Peng D.-H."/>
            <person name="Ahmad S."/>
            <person name="Lan S."/>
            <person name="Zhang J.-S."/>
            <person name="Tsai W.-C."/>
            <person name="Van De Peer Y."/>
            <person name="Liu Z.-J."/>
        </authorList>
    </citation>
    <scope>NUCLEOTIDE SEQUENCE</scope>
    <source>
        <strain evidence="12">SCP</strain>
        <tissue evidence="12">Leaves</tissue>
    </source>
</reference>
<feature type="region of interest" description="Disordered" evidence="8">
    <location>
        <begin position="276"/>
        <end position="301"/>
    </location>
</feature>
<dbReference type="Proteomes" id="UP001179952">
    <property type="component" value="Unassembled WGS sequence"/>
</dbReference>
<proteinExistence type="inferred from homology"/>
<dbReference type="GO" id="GO:1990538">
    <property type="term" value="F:xylan O-acetyltransferase activity"/>
    <property type="evidence" value="ECO:0007669"/>
    <property type="project" value="UniProtKB-ARBA"/>
</dbReference>
<feature type="chain" id="PRO_5044012564" description="Trichome birefringence-like N-terminal domain-containing protein" evidence="9">
    <location>
        <begin position="30"/>
        <end position="372"/>
    </location>
</feature>
<evidence type="ECO:0008006" key="14">
    <source>
        <dbReference type="Google" id="ProtNLM"/>
    </source>
</evidence>
<sequence length="372" mass="42103">MYMGFQWWCCCCTVFLFSSSLFMWDAVLGEYEYYNNYNNGTSSSIGGEKISCNIYQGSWVLDNTYPLYDSSGCPYIDPEFDCQKFGRPDKLYLSYSWKPSSCDLPRFDGKDFLERMRGKKVMFVGDSLSLNHWQSLMCLLHAAVPGATTSFSRNQDISTLFFQDYKVSVMYYRSTYLVDLVKKSDGVALVLDSIQTGNAWIGMDMLIFNSWHWWTHNGNSKPWDYIQVGNQKYNDMNRLVAFSKGLSTWSDWVDRNIDPTKTKVLFQGISPTHYNGNDWNQPGAKSCAGQSQPLSGSTYPGGSLPQDGVVKSVLSKMSKPVTLLDVTLLSQLRKDAHPSAYSGDHAGNDCSHWCLAGLPDTWSQLLYAEMVL</sequence>
<keyword evidence="5" id="KW-1133">Transmembrane helix</keyword>
<evidence type="ECO:0000256" key="4">
    <source>
        <dbReference type="ARBA" id="ARBA00022968"/>
    </source>
</evidence>
<evidence type="ECO:0000259" key="10">
    <source>
        <dbReference type="Pfam" id="PF13839"/>
    </source>
</evidence>
<evidence type="ECO:0000256" key="3">
    <source>
        <dbReference type="ARBA" id="ARBA00022692"/>
    </source>
</evidence>
<dbReference type="Pfam" id="PF13839">
    <property type="entry name" value="PC-Esterase"/>
    <property type="match status" value="1"/>
</dbReference>
<dbReference type="Pfam" id="PF14416">
    <property type="entry name" value="PMR5N"/>
    <property type="match status" value="1"/>
</dbReference>
<gene>
    <name evidence="12" type="ORF">QJS04_geneDACA008214</name>
</gene>
<comment type="similarity">
    <text evidence="2">Belongs to the PC-esterase family. TBL subfamily.</text>
</comment>
<accession>A0AAV9AXA0</accession>
<dbReference type="GO" id="GO:0000139">
    <property type="term" value="C:Golgi membrane"/>
    <property type="evidence" value="ECO:0007669"/>
    <property type="project" value="UniProtKB-SubCell"/>
</dbReference>
<evidence type="ECO:0000256" key="5">
    <source>
        <dbReference type="ARBA" id="ARBA00022989"/>
    </source>
</evidence>
<evidence type="ECO:0000259" key="11">
    <source>
        <dbReference type="Pfam" id="PF14416"/>
    </source>
</evidence>
<dbReference type="PANTHER" id="PTHR32285">
    <property type="entry name" value="PROTEIN TRICHOME BIREFRINGENCE-LIKE 9-RELATED"/>
    <property type="match status" value="1"/>
</dbReference>
<feature type="domain" description="Trichome birefringence-like C-terminal" evidence="10">
    <location>
        <begin position="104"/>
        <end position="368"/>
    </location>
</feature>
<name>A0AAV9AXA0_ACOGR</name>
<keyword evidence="3" id="KW-0812">Transmembrane</keyword>
<keyword evidence="13" id="KW-1185">Reference proteome</keyword>
<comment type="caution">
    <text evidence="12">The sequence shown here is derived from an EMBL/GenBank/DDBJ whole genome shotgun (WGS) entry which is preliminary data.</text>
</comment>
<dbReference type="InterPro" id="IPR026057">
    <property type="entry name" value="TBL_C"/>
</dbReference>
<keyword evidence="9" id="KW-0732">Signal</keyword>
<evidence type="ECO:0000256" key="8">
    <source>
        <dbReference type="SAM" id="MobiDB-lite"/>
    </source>
</evidence>
<dbReference type="EMBL" id="JAUJYN010000006">
    <property type="protein sequence ID" value="KAK1268718.1"/>
    <property type="molecule type" value="Genomic_DNA"/>
</dbReference>
<keyword evidence="4" id="KW-0735">Signal-anchor</keyword>
<organism evidence="12 13">
    <name type="scientific">Acorus gramineus</name>
    <name type="common">Dwarf sweet flag</name>
    <dbReference type="NCBI Taxonomy" id="55184"/>
    <lineage>
        <taxon>Eukaryota</taxon>
        <taxon>Viridiplantae</taxon>
        <taxon>Streptophyta</taxon>
        <taxon>Embryophyta</taxon>
        <taxon>Tracheophyta</taxon>
        <taxon>Spermatophyta</taxon>
        <taxon>Magnoliopsida</taxon>
        <taxon>Liliopsida</taxon>
        <taxon>Acoraceae</taxon>
        <taxon>Acorus</taxon>
    </lineage>
</organism>
<dbReference type="PANTHER" id="PTHR32285:SF42">
    <property type="entry name" value="PROTEIN TRICHOME BIREFRINGENCE-LIKE 37"/>
    <property type="match status" value="1"/>
</dbReference>
<evidence type="ECO:0000313" key="12">
    <source>
        <dbReference type="EMBL" id="KAK1268718.1"/>
    </source>
</evidence>
<evidence type="ECO:0000256" key="2">
    <source>
        <dbReference type="ARBA" id="ARBA00007727"/>
    </source>
</evidence>
<evidence type="ECO:0000256" key="9">
    <source>
        <dbReference type="SAM" id="SignalP"/>
    </source>
</evidence>
<comment type="subcellular location">
    <subcellularLocation>
        <location evidence="1">Golgi apparatus membrane</location>
        <topology evidence="1">Single-pass type II membrane protein</topology>
    </subcellularLocation>
</comment>
<dbReference type="InterPro" id="IPR029962">
    <property type="entry name" value="TBL"/>
</dbReference>
<feature type="domain" description="Trichome birefringence-like N-terminal" evidence="11">
    <location>
        <begin position="51"/>
        <end position="103"/>
    </location>
</feature>
<protein>
    <recommendedName>
        <fullName evidence="14">Trichome birefringence-like N-terminal domain-containing protein</fullName>
    </recommendedName>
</protein>